<feature type="domain" description="UspA" evidence="2">
    <location>
        <begin position="224"/>
        <end position="299"/>
    </location>
</feature>
<evidence type="ECO:0000259" key="2">
    <source>
        <dbReference type="Pfam" id="PF00582"/>
    </source>
</evidence>
<proteinExistence type="inferred from homology"/>
<sequence length="300" mass="32272">MQYDIRHILLPIGGGRTMDAAVALGLAYARKFDAHLSTVFLGDDPNEMAAFAGEGLPGAMIDEMVQSAEYETQRRIVRSRLKFDTLLEAHGVPYVAPADADAALALPPQSSLTGASLEVLDGGAHEAVTWRARLCDVTVIPHLVNSNNPRASETLHAVLFTSGRPVIIAGPNAPVGAPGRRICIAWNGTEEAAVSLRAIIPWALEAEAVQILTSPDYQRRGPDAEQARTYLALHGVSATVRTFQPRERDVGKGLLAAVADFEADMMAMGAYSHSRLRQMILGGVTRHVLEHAPIPVMMSR</sequence>
<dbReference type="PANTHER" id="PTHR46268">
    <property type="entry name" value="STRESS RESPONSE PROTEIN NHAX"/>
    <property type="match status" value="1"/>
</dbReference>
<protein>
    <submittedName>
        <fullName evidence="3">Universal stress protein</fullName>
    </submittedName>
</protein>
<dbReference type="PANTHER" id="PTHR46268:SF15">
    <property type="entry name" value="UNIVERSAL STRESS PROTEIN HP_0031"/>
    <property type="match status" value="1"/>
</dbReference>
<dbReference type="InterPro" id="IPR006015">
    <property type="entry name" value="Universal_stress_UspA"/>
</dbReference>
<name>A0AA35UVX8_9PROT</name>
<comment type="caution">
    <text evidence="3">The sequence shown here is derived from an EMBL/GenBank/DDBJ whole genome shotgun (WGS) entry which is preliminary data.</text>
</comment>
<dbReference type="CDD" id="cd00293">
    <property type="entry name" value="USP-like"/>
    <property type="match status" value="1"/>
</dbReference>
<reference evidence="3" key="1">
    <citation type="submission" date="2023-03" db="EMBL/GenBank/DDBJ databases">
        <authorList>
            <person name="Cleenwerck I."/>
        </authorList>
    </citation>
    <scope>NUCLEOTIDE SEQUENCE</scope>
    <source>
        <strain evidence="3">LMG 32879</strain>
    </source>
</reference>
<evidence type="ECO:0000256" key="1">
    <source>
        <dbReference type="ARBA" id="ARBA00008791"/>
    </source>
</evidence>
<dbReference type="Proteomes" id="UP001176960">
    <property type="component" value="Unassembled WGS sequence"/>
</dbReference>
<accession>A0AA35UVX8</accession>
<evidence type="ECO:0000313" key="4">
    <source>
        <dbReference type="Proteomes" id="UP001176960"/>
    </source>
</evidence>
<dbReference type="InterPro" id="IPR006016">
    <property type="entry name" value="UspA"/>
</dbReference>
<dbReference type="AlphaFoldDB" id="A0AA35UVX8"/>
<dbReference type="Gene3D" id="3.40.50.12370">
    <property type="match status" value="1"/>
</dbReference>
<evidence type="ECO:0000313" key="3">
    <source>
        <dbReference type="EMBL" id="CAI9120683.1"/>
    </source>
</evidence>
<dbReference type="RefSeq" id="WP_289841358.1">
    <property type="nucleotide sequence ID" value="NZ_CATKSH010000007.1"/>
</dbReference>
<organism evidence="3 4">
    <name type="scientific">Brytella acorum</name>
    <dbReference type="NCBI Taxonomy" id="2959299"/>
    <lineage>
        <taxon>Bacteria</taxon>
        <taxon>Pseudomonadati</taxon>
        <taxon>Pseudomonadota</taxon>
        <taxon>Alphaproteobacteria</taxon>
        <taxon>Acetobacterales</taxon>
        <taxon>Acetobacteraceae</taxon>
        <taxon>Brytella</taxon>
    </lineage>
</organism>
<gene>
    <name evidence="3" type="ORF">LMG32879_001521</name>
</gene>
<dbReference type="PRINTS" id="PR01438">
    <property type="entry name" value="UNVRSLSTRESS"/>
</dbReference>
<dbReference type="Pfam" id="PF00582">
    <property type="entry name" value="Usp"/>
    <property type="match status" value="1"/>
</dbReference>
<dbReference type="SUPFAM" id="SSF52402">
    <property type="entry name" value="Adenine nucleotide alpha hydrolases-like"/>
    <property type="match status" value="2"/>
</dbReference>
<comment type="similarity">
    <text evidence="1">Belongs to the universal stress protein A family.</text>
</comment>
<keyword evidence="4" id="KW-1185">Reference proteome</keyword>
<dbReference type="EMBL" id="CATKSH010000007">
    <property type="protein sequence ID" value="CAI9120683.1"/>
    <property type="molecule type" value="Genomic_DNA"/>
</dbReference>